<dbReference type="Gene3D" id="2.60.40.10">
    <property type="entry name" value="Immunoglobulins"/>
    <property type="match status" value="1"/>
</dbReference>
<evidence type="ECO:0000313" key="3">
    <source>
        <dbReference type="Proteomes" id="UP000295807"/>
    </source>
</evidence>
<evidence type="ECO:0000313" key="2">
    <source>
        <dbReference type="EMBL" id="TCS90209.1"/>
    </source>
</evidence>
<dbReference type="EMBL" id="SMAD01000001">
    <property type="protein sequence ID" value="TCS90209.1"/>
    <property type="molecule type" value="Genomic_DNA"/>
</dbReference>
<feature type="chain" id="PRO_5020300053" evidence="1">
    <location>
        <begin position="18"/>
        <end position="229"/>
    </location>
</feature>
<comment type="caution">
    <text evidence="2">The sequence shown here is derived from an EMBL/GenBank/DDBJ whole genome shotgun (WGS) entry which is preliminary data.</text>
</comment>
<dbReference type="Proteomes" id="UP000295807">
    <property type="component" value="Unassembled WGS sequence"/>
</dbReference>
<dbReference type="Pfam" id="PF10670">
    <property type="entry name" value="DUF4198"/>
    <property type="match status" value="1"/>
</dbReference>
<feature type="signal peptide" evidence="1">
    <location>
        <begin position="1"/>
        <end position="17"/>
    </location>
</feature>
<dbReference type="AlphaFoldDB" id="A0A4R3KWP4"/>
<organism evidence="2 3">
    <name type="scientific">Anseongella ginsenosidimutans</name>
    <dbReference type="NCBI Taxonomy" id="496056"/>
    <lineage>
        <taxon>Bacteria</taxon>
        <taxon>Pseudomonadati</taxon>
        <taxon>Bacteroidota</taxon>
        <taxon>Sphingobacteriia</taxon>
        <taxon>Sphingobacteriales</taxon>
        <taxon>Sphingobacteriaceae</taxon>
        <taxon>Anseongella</taxon>
    </lineage>
</organism>
<evidence type="ECO:0000256" key="1">
    <source>
        <dbReference type="SAM" id="SignalP"/>
    </source>
</evidence>
<accession>A0A4R3KWP4</accession>
<protein>
    <submittedName>
        <fullName evidence="2">Putative GH25 family protein</fullName>
    </submittedName>
</protein>
<name>A0A4R3KWP4_9SPHI</name>
<keyword evidence="1" id="KW-0732">Signal</keyword>
<reference evidence="2 3" key="1">
    <citation type="submission" date="2019-03" db="EMBL/GenBank/DDBJ databases">
        <title>Genomic Encyclopedia of Type Strains, Phase IV (KMG-IV): sequencing the most valuable type-strain genomes for metagenomic binning, comparative biology and taxonomic classification.</title>
        <authorList>
            <person name="Goeker M."/>
        </authorList>
    </citation>
    <scope>NUCLEOTIDE SEQUENCE [LARGE SCALE GENOMIC DNA]</scope>
    <source>
        <strain evidence="2 3">DSM 21100</strain>
    </source>
</reference>
<gene>
    <name evidence="2" type="ORF">EDD80_101408</name>
</gene>
<keyword evidence="3" id="KW-1185">Reference proteome</keyword>
<sequence>MLLLLLGTASLHLSAHALWIESNSSGKSGKEHTVKVFYGEPAAGVPDKIEDWWSDVSSFTLWLVKPDGSKEQLKVSNQGDHFSAAFTPSADGLYTLSVSHNVAEISGGTLYQFNATALVRVGDALASSDYASGTNELYLYADPAAKSGKGKTLSVSCHSPEGPVAEAYVTAFAPSGWSKSFQADASGKGSFTPEWTGTYLIEAGKGDEVTGKPYENIYRIATLQVAVPR</sequence>
<dbReference type="InterPro" id="IPR013783">
    <property type="entry name" value="Ig-like_fold"/>
</dbReference>
<dbReference type="InterPro" id="IPR019613">
    <property type="entry name" value="DUF4198"/>
</dbReference>
<proteinExistence type="predicted"/>